<evidence type="ECO:0000313" key="9">
    <source>
        <dbReference type="EMBL" id="MBT9283244.1"/>
    </source>
</evidence>
<feature type="domain" description="PDGLE" evidence="7">
    <location>
        <begin position="3"/>
        <end position="86"/>
    </location>
</feature>
<reference evidence="8" key="1">
    <citation type="journal article" date="2021" name="Microbiology">
        <title>Metagenomic Analysis of the Microbial Community in the Underground Coal Fire Area (Kemerovo Region, Russia) Revealed Predominance of Thermophilic Members of the Phyla Deinococcus-thermus, Aquificae, and Firmicutes.</title>
        <authorList>
            <person name="Kadnikov V."/>
            <person name="Mardanov A.V."/>
            <person name="Beletsky A.V."/>
            <person name="Karnachuk O.V."/>
            <person name="Ravin N.V."/>
        </authorList>
    </citation>
    <scope>NUCLEOTIDE SEQUENCE</scope>
    <source>
        <strain evidence="8">RBS10-49</strain>
    </source>
</reference>
<dbReference type="Proteomes" id="UP000748108">
    <property type="component" value="Unassembled WGS sequence"/>
</dbReference>
<gene>
    <name evidence="8" type="ORF">KM312_09840</name>
    <name evidence="9" type="ORF">KM312_11495</name>
</gene>
<dbReference type="InterPro" id="IPR025937">
    <property type="entry name" value="PDGLE_dom"/>
</dbReference>
<sequence>MKRIAVWLFIALIVGGGLSLWASTDPDGFERAGEDLGYLEQERVWYHAPFADYHVPGLPAWLSQSLAGIVGVLLAFALFWLIGRGLASRPAKPGASARREKEPIG</sequence>
<evidence type="ECO:0000313" key="10">
    <source>
        <dbReference type="Proteomes" id="UP000748108"/>
    </source>
</evidence>
<dbReference type="GO" id="GO:0005886">
    <property type="term" value="C:plasma membrane"/>
    <property type="evidence" value="ECO:0007669"/>
    <property type="project" value="UniProtKB-SubCell"/>
</dbReference>
<comment type="caution">
    <text evidence="8">The sequence shown here is derived from an EMBL/GenBank/DDBJ whole genome shotgun (WGS) entry which is preliminary data.</text>
</comment>
<evidence type="ECO:0000256" key="3">
    <source>
        <dbReference type="ARBA" id="ARBA00022692"/>
    </source>
</evidence>
<organism evidence="8 10">
    <name type="scientific">Hydrogenibacillus schlegelii</name>
    <name type="common">Bacillus schlegelii</name>
    <dbReference type="NCBI Taxonomy" id="1484"/>
    <lineage>
        <taxon>Bacteria</taxon>
        <taxon>Bacillati</taxon>
        <taxon>Bacillota</taxon>
        <taxon>Bacilli</taxon>
        <taxon>Bacillales</taxon>
        <taxon>Bacillales Family X. Incertae Sedis</taxon>
        <taxon>Hydrogenibacillus</taxon>
    </lineage>
</organism>
<evidence type="ECO:0000313" key="8">
    <source>
        <dbReference type="EMBL" id="MBT9282925.1"/>
    </source>
</evidence>
<proteinExistence type="predicted"/>
<dbReference type="EMBL" id="JAHHQF010000083">
    <property type="protein sequence ID" value="MBT9283244.1"/>
    <property type="molecule type" value="Genomic_DNA"/>
</dbReference>
<protein>
    <submittedName>
        <fullName evidence="8">PDGLE domain-containing protein</fullName>
    </submittedName>
</protein>
<evidence type="ECO:0000256" key="4">
    <source>
        <dbReference type="ARBA" id="ARBA00022989"/>
    </source>
</evidence>
<evidence type="ECO:0000256" key="1">
    <source>
        <dbReference type="ARBA" id="ARBA00004236"/>
    </source>
</evidence>
<feature type="transmembrane region" description="Helical" evidence="6">
    <location>
        <begin position="61"/>
        <end position="82"/>
    </location>
</feature>
<keyword evidence="2" id="KW-1003">Cell membrane</keyword>
<dbReference type="EMBL" id="JAHHQF010000071">
    <property type="protein sequence ID" value="MBT9282925.1"/>
    <property type="molecule type" value="Genomic_DNA"/>
</dbReference>
<name>A0A947GAK0_HYDSH</name>
<evidence type="ECO:0000256" key="5">
    <source>
        <dbReference type="ARBA" id="ARBA00023136"/>
    </source>
</evidence>
<dbReference type="Pfam" id="PF13190">
    <property type="entry name" value="PDGLE"/>
    <property type="match status" value="1"/>
</dbReference>
<keyword evidence="3 6" id="KW-0812">Transmembrane</keyword>
<keyword evidence="5 6" id="KW-0472">Membrane</keyword>
<accession>A0A947GAK0</accession>
<evidence type="ECO:0000256" key="6">
    <source>
        <dbReference type="SAM" id="Phobius"/>
    </source>
</evidence>
<comment type="subcellular location">
    <subcellularLocation>
        <location evidence="1">Cell membrane</location>
    </subcellularLocation>
</comment>
<keyword evidence="4 6" id="KW-1133">Transmembrane helix</keyword>
<evidence type="ECO:0000259" key="7">
    <source>
        <dbReference type="Pfam" id="PF13190"/>
    </source>
</evidence>
<evidence type="ECO:0000256" key="2">
    <source>
        <dbReference type="ARBA" id="ARBA00022475"/>
    </source>
</evidence>
<dbReference type="AlphaFoldDB" id="A0A947GAK0"/>